<sequence length="324" mass="38240">MYGLPTDGNPIALYSYATRRIQQHRKNVGELQISFLVCYHSMSTIFVASIKQQQLFREIQKSEVLERVKQIRNDDFDWIDREFEWHLNMSSSNIEKMTFQVLNRGFPTERKSVIQSVDNMKKNRFMDVLPYDDNRVKIENHHSDYINASFIDGYDVKRNFIATQGPIGHNETNQGKRESTLEDFWMMLWEQSVQCVVMLTECVENLRLKCAQYWPDEVGAECHYGKVSVRLARSYCCDDICTLREMRVSYEGNTRMVTQWHYKEWQDCKGPQDARHLIKFIRRVRHENSPADSTTSERSSIEDRYDYMNTTSTSNTLTQIVINA</sequence>
<organism evidence="2 3">
    <name type="scientific">Anisakis simplex</name>
    <name type="common">Herring worm</name>
    <dbReference type="NCBI Taxonomy" id="6269"/>
    <lineage>
        <taxon>Eukaryota</taxon>
        <taxon>Metazoa</taxon>
        <taxon>Ecdysozoa</taxon>
        <taxon>Nematoda</taxon>
        <taxon>Chromadorea</taxon>
        <taxon>Rhabditida</taxon>
        <taxon>Spirurina</taxon>
        <taxon>Ascaridomorpha</taxon>
        <taxon>Ascaridoidea</taxon>
        <taxon>Anisakidae</taxon>
        <taxon>Anisakis</taxon>
        <taxon>Anisakis simplex complex</taxon>
    </lineage>
</organism>
<gene>
    <name evidence="2" type="ORF">ASIM_LOCUS16342</name>
</gene>
<accession>A0A3P6SV61</accession>
<dbReference type="PROSITE" id="PS50055">
    <property type="entry name" value="TYR_PHOSPHATASE_PTP"/>
    <property type="match status" value="1"/>
</dbReference>
<dbReference type="SMART" id="SM00194">
    <property type="entry name" value="PTPc"/>
    <property type="match status" value="1"/>
</dbReference>
<dbReference type="Gene3D" id="3.90.190.10">
    <property type="entry name" value="Protein tyrosine phosphatase superfamily"/>
    <property type="match status" value="1"/>
</dbReference>
<dbReference type="InterPro" id="IPR029021">
    <property type="entry name" value="Prot-tyrosine_phosphatase-like"/>
</dbReference>
<dbReference type="SUPFAM" id="SSF52799">
    <property type="entry name" value="(Phosphotyrosine protein) phosphatases II"/>
    <property type="match status" value="1"/>
</dbReference>
<dbReference type="Proteomes" id="UP000267096">
    <property type="component" value="Unassembled WGS sequence"/>
</dbReference>
<dbReference type="GO" id="GO:0004725">
    <property type="term" value="F:protein tyrosine phosphatase activity"/>
    <property type="evidence" value="ECO:0007669"/>
    <property type="project" value="InterPro"/>
</dbReference>
<evidence type="ECO:0000313" key="2">
    <source>
        <dbReference type="EMBL" id="VDK57498.1"/>
    </source>
</evidence>
<dbReference type="InterPro" id="IPR000242">
    <property type="entry name" value="PTP_cat"/>
</dbReference>
<protein>
    <recommendedName>
        <fullName evidence="1">Tyrosine-protein phosphatase domain-containing protein</fullName>
    </recommendedName>
</protein>
<dbReference type="PANTHER" id="PTHR19134">
    <property type="entry name" value="RECEPTOR-TYPE TYROSINE-PROTEIN PHOSPHATASE"/>
    <property type="match status" value="1"/>
</dbReference>
<reference evidence="2 3" key="1">
    <citation type="submission" date="2018-11" db="EMBL/GenBank/DDBJ databases">
        <authorList>
            <consortium name="Pathogen Informatics"/>
        </authorList>
    </citation>
    <scope>NUCLEOTIDE SEQUENCE [LARGE SCALE GENOMIC DNA]</scope>
</reference>
<dbReference type="CDD" id="cd00047">
    <property type="entry name" value="PTPc"/>
    <property type="match status" value="1"/>
</dbReference>
<evidence type="ECO:0000259" key="1">
    <source>
        <dbReference type="PROSITE" id="PS50055"/>
    </source>
</evidence>
<dbReference type="AlphaFoldDB" id="A0A3P6SV61"/>
<dbReference type="PRINTS" id="PR00700">
    <property type="entry name" value="PRTYPHPHTASE"/>
</dbReference>
<name>A0A3P6SV61_ANISI</name>
<dbReference type="EMBL" id="UYRR01033002">
    <property type="protein sequence ID" value="VDK57498.1"/>
    <property type="molecule type" value="Genomic_DNA"/>
</dbReference>
<feature type="domain" description="Tyrosine-protein phosphatase" evidence="1">
    <location>
        <begin position="119"/>
        <end position="290"/>
    </location>
</feature>
<dbReference type="OrthoDB" id="8609993at2759"/>
<proteinExistence type="predicted"/>
<evidence type="ECO:0000313" key="3">
    <source>
        <dbReference type="Proteomes" id="UP000267096"/>
    </source>
</evidence>
<keyword evidence="3" id="KW-1185">Reference proteome</keyword>
<dbReference type="Pfam" id="PF00102">
    <property type="entry name" value="Y_phosphatase"/>
    <property type="match status" value="1"/>
</dbReference>
<dbReference type="InterPro" id="IPR050348">
    <property type="entry name" value="Protein-Tyr_Phosphatase"/>
</dbReference>
<dbReference type="PANTHER" id="PTHR19134:SF553">
    <property type="entry name" value="TYROSINE-PROTEIN PHOSPHATASE 10D-RELATED"/>
    <property type="match status" value="1"/>
</dbReference>